<evidence type="ECO:0000256" key="3">
    <source>
        <dbReference type="ARBA" id="ARBA00022840"/>
    </source>
</evidence>
<evidence type="ECO:0000256" key="1">
    <source>
        <dbReference type="ARBA" id="ARBA00022448"/>
    </source>
</evidence>
<dbReference type="RefSeq" id="WP_131310564.1">
    <property type="nucleotide sequence ID" value="NZ_SJFN01000025.1"/>
</dbReference>
<proteinExistence type="predicted"/>
<dbReference type="InterPro" id="IPR051120">
    <property type="entry name" value="ABC_AA/LPS_Transport"/>
</dbReference>
<dbReference type="InterPro" id="IPR027417">
    <property type="entry name" value="P-loop_NTPase"/>
</dbReference>
<organism evidence="5 6">
    <name type="scientific">Siculibacillus lacustris</name>
    <dbReference type="NCBI Taxonomy" id="1549641"/>
    <lineage>
        <taxon>Bacteria</taxon>
        <taxon>Pseudomonadati</taxon>
        <taxon>Pseudomonadota</taxon>
        <taxon>Alphaproteobacteria</taxon>
        <taxon>Hyphomicrobiales</taxon>
        <taxon>Ancalomicrobiaceae</taxon>
        <taxon>Siculibacillus</taxon>
    </lineage>
</organism>
<dbReference type="GO" id="GO:0015808">
    <property type="term" value="P:L-alanine transport"/>
    <property type="evidence" value="ECO:0007669"/>
    <property type="project" value="TreeGrafter"/>
</dbReference>
<protein>
    <submittedName>
        <fullName evidence="5">ABC transporter ATP-binding protein</fullName>
    </submittedName>
</protein>
<keyword evidence="1" id="KW-0813">Transport</keyword>
<evidence type="ECO:0000256" key="2">
    <source>
        <dbReference type="ARBA" id="ARBA00022741"/>
    </source>
</evidence>
<accession>A0A4Q9VJR8</accession>
<keyword evidence="6" id="KW-1185">Reference proteome</keyword>
<dbReference type="PROSITE" id="PS50893">
    <property type="entry name" value="ABC_TRANSPORTER_2"/>
    <property type="match status" value="1"/>
</dbReference>
<dbReference type="GO" id="GO:1903806">
    <property type="term" value="P:L-isoleucine import across plasma membrane"/>
    <property type="evidence" value="ECO:0007669"/>
    <property type="project" value="TreeGrafter"/>
</dbReference>
<dbReference type="Pfam" id="PF00005">
    <property type="entry name" value="ABC_tran"/>
    <property type="match status" value="1"/>
</dbReference>
<dbReference type="GO" id="GO:0005886">
    <property type="term" value="C:plasma membrane"/>
    <property type="evidence" value="ECO:0007669"/>
    <property type="project" value="TreeGrafter"/>
</dbReference>
<sequence>MPDPSDLLLDVRALGKRFGGLVAVREVDLAVRRGSVHAIIGPNGAGKTTAFNCITSFVKPTSGRILLDGERIDGLAPHRIAAHGVARTYQNVRLFANMTAIENVLVGEHLRLRTSFLDIVLRNGRFHREETAARARARDLLDFVGIGPRAGLLARAMPYGDQRRLEIARALATRPRLLMLDEPAAGMNPAEGMALVRLIERIRDDLGVTVLLIEHHMRVVMAISERITVFDRGAVLAEGAPNDIQNDDRVIAAYLGTRSTQEAHAVKLRAEARTA</sequence>
<keyword evidence="2" id="KW-0547">Nucleotide-binding</keyword>
<keyword evidence="3 5" id="KW-0067">ATP-binding</keyword>
<dbReference type="Pfam" id="PF12399">
    <property type="entry name" value="BCA_ABC_TP_C"/>
    <property type="match status" value="1"/>
</dbReference>
<dbReference type="PANTHER" id="PTHR45772">
    <property type="entry name" value="CONSERVED COMPONENT OF ABC TRANSPORTER FOR NATURAL AMINO ACIDS-RELATED"/>
    <property type="match status" value="1"/>
</dbReference>
<dbReference type="FunFam" id="3.40.50.300:FF:000421">
    <property type="entry name" value="Branched-chain amino acid ABC transporter ATP-binding protein"/>
    <property type="match status" value="1"/>
</dbReference>
<evidence type="ECO:0000313" key="6">
    <source>
        <dbReference type="Proteomes" id="UP000292781"/>
    </source>
</evidence>
<dbReference type="CDD" id="cd03219">
    <property type="entry name" value="ABC_Mj1267_LivG_branched"/>
    <property type="match status" value="1"/>
</dbReference>
<reference evidence="5 6" key="1">
    <citation type="submission" date="2019-02" db="EMBL/GenBank/DDBJ databases">
        <title>Siculibacillus lacustris gen. nov., sp. nov., a new rosette-forming bacterium isolated from a freshwater crater lake (Lake St. Ana, Romania).</title>
        <authorList>
            <person name="Felfoldi T."/>
            <person name="Marton Z."/>
            <person name="Szabo A."/>
            <person name="Mentes A."/>
            <person name="Boka K."/>
            <person name="Marialigeti K."/>
            <person name="Mathe I."/>
            <person name="Koncz M."/>
            <person name="Schumann P."/>
            <person name="Toth E."/>
        </authorList>
    </citation>
    <scope>NUCLEOTIDE SEQUENCE [LARGE SCALE GENOMIC DNA]</scope>
    <source>
        <strain evidence="5 6">SA-279</strain>
    </source>
</reference>
<dbReference type="InterPro" id="IPR003439">
    <property type="entry name" value="ABC_transporter-like_ATP-bd"/>
</dbReference>
<dbReference type="GO" id="GO:0015188">
    <property type="term" value="F:L-isoleucine transmembrane transporter activity"/>
    <property type="evidence" value="ECO:0007669"/>
    <property type="project" value="TreeGrafter"/>
</dbReference>
<evidence type="ECO:0000313" key="5">
    <source>
        <dbReference type="EMBL" id="TBW35488.1"/>
    </source>
</evidence>
<dbReference type="EMBL" id="SJFN01000025">
    <property type="protein sequence ID" value="TBW35488.1"/>
    <property type="molecule type" value="Genomic_DNA"/>
</dbReference>
<gene>
    <name evidence="5" type="ORF">EYW49_15795</name>
</gene>
<dbReference type="GO" id="GO:1903805">
    <property type="term" value="P:L-valine import across plasma membrane"/>
    <property type="evidence" value="ECO:0007669"/>
    <property type="project" value="TreeGrafter"/>
</dbReference>
<dbReference type="GO" id="GO:0015192">
    <property type="term" value="F:L-phenylalanine transmembrane transporter activity"/>
    <property type="evidence" value="ECO:0007669"/>
    <property type="project" value="TreeGrafter"/>
</dbReference>
<dbReference type="AlphaFoldDB" id="A0A4Q9VJR8"/>
<dbReference type="SUPFAM" id="SSF52540">
    <property type="entry name" value="P-loop containing nucleoside triphosphate hydrolases"/>
    <property type="match status" value="1"/>
</dbReference>
<feature type="domain" description="ABC transporter" evidence="4">
    <location>
        <begin position="9"/>
        <end position="257"/>
    </location>
</feature>
<dbReference type="PANTHER" id="PTHR45772:SF7">
    <property type="entry name" value="AMINO ACID ABC TRANSPORTER ATP-BINDING PROTEIN"/>
    <property type="match status" value="1"/>
</dbReference>
<dbReference type="GO" id="GO:0016887">
    <property type="term" value="F:ATP hydrolysis activity"/>
    <property type="evidence" value="ECO:0007669"/>
    <property type="project" value="InterPro"/>
</dbReference>
<dbReference type="InterPro" id="IPR032823">
    <property type="entry name" value="BCA_ABC_TP_C"/>
</dbReference>
<comment type="caution">
    <text evidence="5">The sequence shown here is derived from an EMBL/GenBank/DDBJ whole genome shotgun (WGS) entry which is preliminary data.</text>
</comment>
<evidence type="ECO:0000259" key="4">
    <source>
        <dbReference type="PROSITE" id="PS50893"/>
    </source>
</evidence>
<dbReference type="OrthoDB" id="9779872at2"/>
<dbReference type="Proteomes" id="UP000292781">
    <property type="component" value="Unassembled WGS sequence"/>
</dbReference>
<name>A0A4Q9VJR8_9HYPH</name>
<dbReference type="GO" id="GO:0042941">
    <property type="term" value="P:D-alanine transmembrane transport"/>
    <property type="evidence" value="ECO:0007669"/>
    <property type="project" value="TreeGrafter"/>
</dbReference>
<dbReference type="GO" id="GO:0005524">
    <property type="term" value="F:ATP binding"/>
    <property type="evidence" value="ECO:0007669"/>
    <property type="project" value="UniProtKB-KW"/>
</dbReference>
<dbReference type="SMART" id="SM00382">
    <property type="entry name" value="AAA"/>
    <property type="match status" value="1"/>
</dbReference>
<dbReference type="Gene3D" id="3.40.50.300">
    <property type="entry name" value="P-loop containing nucleotide triphosphate hydrolases"/>
    <property type="match status" value="1"/>
</dbReference>
<dbReference type="GO" id="GO:0005304">
    <property type="term" value="F:L-valine transmembrane transporter activity"/>
    <property type="evidence" value="ECO:0007669"/>
    <property type="project" value="TreeGrafter"/>
</dbReference>
<dbReference type="InterPro" id="IPR003593">
    <property type="entry name" value="AAA+_ATPase"/>
</dbReference>